<reference evidence="2 3" key="1">
    <citation type="journal article" date="2004" name="Emerg. Infect. Dis.">
        <title>Amoebae-resisting bacteria isolated from human nasal swabs by amoebal coculture.</title>
        <authorList>
            <person name="Greub G."/>
            <person name="La Scola B."/>
            <person name="Raoult D."/>
        </authorList>
    </citation>
    <scope>NUCLEOTIDE SEQUENCE [LARGE SCALE GENOMIC DNA]</scope>
    <source>
        <strain evidence="2 3">CCUG 51329</strain>
    </source>
</reference>
<evidence type="ECO:0000313" key="3">
    <source>
        <dbReference type="Proteomes" id="UP000256924"/>
    </source>
</evidence>
<sequence length="68" mass="7512">MKKALIFGMVFLGISTVVAFPFRPSCGKTTVEVIGTGGMTNQQLANYLAQINYDLCDVWTSHIIIYSH</sequence>
<evidence type="ECO:0000313" key="2">
    <source>
        <dbReference type="EMBL" id="REC46107.1"/>
    </source>
</evidence>
<feature type="signal peptide" evidence="1">
    <location>
        <begin position="1"/>
        <end position="19"/>
    </location>
</feature>
<protein>
    <submittedName>
        <fullName evidence="2">Uncharacterized protein</fullName>
    </submittedName>
</protein>
<keyword evidence="1" id="KW-0732">Signal</keyword>
<dbReference type="EMBL" id="QNVU01000034">
    <property type="protein sequence ID" value="REC46107.1"/>
    <property type="molecule type" value="Genomic_DNA"/>
</dbReference>
<dbReference type="Proteomes" id="UP000256924">
    <property type="component" value="Unassembled WGS sequence"/>
</dbReference>
<feature type="chain" id="PRO_5017601171" evidence="1">
    <location>
        <begin position="20"/>
        <end position="68"/>
    </location>
</feature>
<organism evidence="2 3">
    <name type="scientific">Candidatus Chryseobacterium massiliense</name>
    <dbReference type="NCBI Taxonomy" id="204089"/>
    <lineage>
        <taxon>Bacteria</taxon>
        <taxon>Pseudomonadati</taxon>
        <taxon>Bacteroidota</taxon>
        <taxon>Flavobacteriia</taxon>
        <taxon>Flavobacteriales</taxon>
        <taxon>Weeksellaceae</taxon>
        <taxon>Chryseobacterium group</taxon>
        <taxon>Chryseobacterium</taxon>
    </lineage>
</organism>
<evidence type="ECO:0000256" key="1">
    <source>
        <dbReference type="SAM" id="SignalP"/>
    </source>
</evidence>
<name>A0A3D9AYP8_9FLAO</name>
<gene>
    <name evidence="2" type="ORF">DRF68_15340</name>
</gene>
<proteinExistence type="predicted"/>
<dbReference type="AlphaFoldDB" id="A0A3D9AYP8"/>
<comment type="caution">
    <text evidence="2">The sequence shown here is derived from an EMBL/GenBank/DDBJ whole genome shotgun (WGS) entry which is preliminary data.</text>
</comment>
<keyword evidence="3" id="KW-1185">Reference proteome</keyword>
<dbReference type="RefSeq" id="WP_116099347.1">
    <property type="nucleotide sequence ID" value="NZ_QNVU01000034.1"/>
</dbReference>
<accession>A0A3D9AYP8</accession>